<organism evidence="4 5">
    <name type="scientific">Mytilus edulis</name>
    <name type="common">Blue mussel</name>
    <dbReference type="NCBI Taxonomy" id="6550"/>
    <lineage>
        <taxon>Eukaryota</taxon>
        <taxon>Metazoa</taxon>
        <taxon>Spiralia</taxon>
        <taxon>Lophotrochozoa</taxon>
        <taxon>Mollusca</taxon>
        <taxon>Bivalvia</taxon>
        <taxon>Autobranchia</taxon>
        <taxon>Pteriomorphia</taxon>
        <taxon>Mytilida</taxon>
        <taxon>Mytiloidea</taxon>
        <taxon>Mytilidae</taxon>
        <taxon>Mytilinae</taxon>
        <taxon>Mytilus</taxon>
    </lineage>
</organism>
<protein>
    <recommendedName>
        <fullName evidence="6">MEGF10_11</fullName>
    </recommendedName>
</protein>
<evidence type="ECO:0000313" key="5">
    <source>
        <dbReference type="Proteomes" id="UP000683360"/>
    </source>
</evidence>
<dbReference type="OrthoDB" id="6139195at2759"/>
<sequence>MNTKFTNDVLILMIIFLQKTINGKRCERTLSTGEIEKYCCDNHEEINGTCVVCRDGYLSESGGTCQQCKNGSYGRKCVYSCACSENKRCDHIHGCVVRTDDTTTVRSDSKTQDTYKCHTTEIIRSTSNINAGSSTIGLFPFGLSKREVIVYSVGIGGCSIGVLICIVFFRRHKSRSVGHSVETNEQLPHESMIMHDIPEDRIENQYETIDESTMELELNSTENQSEQNLSVGSEPDQTNSLSTSSKSSDSDDNTSMGNNSYLNPYQPIVSDTDPHVYISTYKQTEELSNSSSEEKGLASNHQNLLQELFKDPKENEDCNTYKGSTRSCESSSSSGVENKSAYLNPYYSLQKPSEEHPLKYMELKCVVSTSFDCIPSTYNVT</sequence>
<evidence type="ECO:0000313" key="4">
    <source>
        <dbReference type="EMBL" id="CAG2195944.1"/>
    </source>
</evidence>
<keyword evidence="2" id="KW-0472">Membrane</keyword>
<accession>A0A8S3QGX2</accession>
<reference evidence="4" key="1">
    <citation type="submission" date="2021-03" db="EMBL/GenBank/DDBJ databases">
        <authorList>
            <person name="Bekaert M."/>
        </authorList>
    </citation>
    <scope>NUCLEOTIDE SEQUENCE</scope>
</reference>
<feature type="region of interest" description="Disordered" evidence="1">
    <location>
        <begin position="214"/>
        <end position="269"/>
    </location>
</feature>
<dbReference type="EMBL" id="CAJPWZ010000539">
    <property type="protein sequence ID" value="CAG2195944.1"/>
    <property type="molecule type" value="Genomic_DNA"/>
</dbReference>
<feature type="region of interest" description="Disordered" evidence="1">
    <location>
        <begin position="178"/>
        <end position="198"/>
    </location>
</feature>
<dbReference type="Proteomes" id="UP000683360">
    <property type="component" value="Unassembled WGS sequence"/>
</dbReference>
<gene>
    <name evidence="4" type="ORF">MEDL_10874</name>
</gene>
<feature type="signal peptide" evidence="3">
    <location>
        <begin position="1"/>
        <end position="23"/>
    </location>
</feature>
<feature type="compositionally biased region" description="Low complexity" evidence="1">
    <location>
        <begin position="238"/>
        <end position="247"/>
    </location>
</feature>
<feature type="chain" id="PRO_5035755557" description="MEGF10_11" evidence="3">
    <location>
        <begin position="24"/>
        <end position="381"/>
    </location>
</feature>
<feature type="transmembrane region" description="Helical" evidence="2">
    <location>
        <begin position="148"/>
        <end position="169"/>
    </location>
</feature>
<proteinExistence type="predicted"/>
<feature type="compositionally biased region" description="Polar residues" evidence="1">
    <location>
        <begin position="218"/>
        <end position="237"/>
    </location>
</feature>
<evidence type="ECO:0000256" key="1">
    <source>
        <dbReference type="SAM" id="MobiDB-lite"/>
    </source>
</evidence>
<dbReference type="InterPro" id="IPR009030">
    <property type="entry name" value="Growth_fac_rcpt_cys_sf"/>
</dbReference>
<keyword evidence="3" id="KW-0732">Signal</keyword>
<keyword evidence="2" id="KW-1133">Transmembrane helix</keyword>
<dbReference type="SUPFAM" id="SSF57184">
    <property type="entry name" value="Growth factor receptor domain"/>
    <property type="match status" value="1"/>
</dbReference>
<keyword evidence="5" id="KW-1185">Reference proteome</keyword>
<evidence type="ECO:0000256" key="2">
    <source>
        <dbReference type="SAM" id="Phobius"/>
    </source>
</evidence>
<evidence type="ECO:0008006" key="6">
    <source>
        <dbReference type="Google" id="ProtNLM"/>
    </source>
</evidence>
<dbReference type="AlphaFoldDB" id="A0A8S3QGX2"/>
<comment type="caution">
    <text evidence="4">The sequence shown here is derived from an EMBL/GenBank/DDBJ whole genome shotgun (WGS) entry which is preliminary data.</text>
</comment>
<evidence type="ECO:0000256" key="3">
    <source>
        <dbReference type="SAM" id="SignalP"/>
    </source>
</evidence>
<keyword evidence="2" id="KW-0812">Transmembrane</keyword>
<name>A0A8S3QGX2_MYTED</name>